<sequence length="302" mass="33249">MLQFLKSGRGTAPGLQAIYVDGYGMSPWRSALLAGIFLMLVPSAHAAKTARDMLPRICQLLEEHADANGISPHFFARLIWKESLFRPDAVSHKGAQGIAQFIPSTARLRGLKNAFDIEQAIPASASYLADLKRQFGNSALAAAAYNSGENRVARWILRGGNLPAETEDYVYSIFGKPAESFRKLEGSVDIPPLKPDLPFQKACMLMPVSSGALHVQAPRKPWGVQVAGHFNRGVALRLWEQTRRKLPANLRNISPNVDRVKSTRGSKRIYAVRLGADSRAEAERMCTRMRQSGGACIVVRNR</sequence>
<dbReference type="Pfam" id="PF05036">
    <property type="entry name" value="SPOR"/>
    <property type="match status" value="1"/>
</dbReference>
<dbReference type="SUPFAM" id="SSF53955">
    <property type="entry name" value="Lysozyme-like"/>
    <property type="match status" value="1"/>
</dbReference>
<dbReference type="PROSITE" id="PS51724">
    <property type="entry name" value="SPOR"/>
    <property type="match status" value="1"/>
</dbReference>
<dbReference type="CDD" id="cd00254">
    <property type="entry name" value="LT-like"/>
    <property type="match status" value="1"/>
</dbReference>
<dbReference type="Proteomes" id="UP000053675">
    <property type="component" value="Unassembled WGS sequence"/>
</dbReference>
<evidence type="ECO:0000256" key="2">
    <source>
        <dbReference type="ARBA" id="ARBA00009387"/>
    </source>
</evidence>
<evidence type="ECO:0000256" key="1">
    <source>
        <dbReference type="ARBA" id="ARBA00007734"/>
    </source>
</evidence>
<evidence type="ECO:0000313" key="4">
    <source>
        <dbReference type="EMBL" id="KFB08130.1"/>
    </source>
</evidence>
<evidence type="ECO:0000313" key="5">
    <source>
        <dbReference type="Proteomes" id="UP000053675"/>
    </source>
</evidence>
<dbReference type="EMBL" id="JMQM01000003">
    <property type="protein sequence ID" value="KFB08130.1"/>
    <property type="molecule type" value="Genomic_DNA"/>
</dbReference>
<dbReference type="PATRIC" id="fig|472175.3.peg.3337"/>
<dbReference type="Gene3D" id="3.30.70.1070">
    <property type="entry name" value="Sporulation related repeat"/>
    <property type="match status" value="1"/>
</dbReference>
<comment type="caution">
    <text evidence="4">The sequence shown here is derived from an EMBL/GenBank/DDBJ whole genome shotgun (WGS) entry which is preliminary data.</text>
</comment>
<dbReference type="AlphaFoldDB" id="A0A084U594"/>
<comment type="similarity">
    <text evidence="2">Belongs to the virb1 family.</text>
</comment>
<organism evidence="4 5">
    <name type="scientific">Nitratireductor basaltis</name>
    <dbReference type="NCBI Taxonomy" id="472175"/>
    <lineage>
        <taxon>Bacteria</taxon>
        <taxon>Pseudomonadati</taxon>
        <taxon>Pseudomonadota</taxon>
        <taxon>Alphaproteobacteria</taxon>
        <taxon>Hyphomicrobiales</taxon>
        <taxon>Phyllobacteriaceae</taxon>
        <taxon>Nitratireductor</taxon>
    </lineage>
</organism>
<keyword evidence="5" id="KW-1185">Reference proteome</keyword>
<protein>
    <submittedName>
        <fullName evidence="4">Lytic transglycosylase</fullName>
    </submittedName>
</protein>
<dbReference type="InterPro" id="IPR036680">
    <property type="entry name" value="SPOR-like_sf"/>
</dbReference>
<dbReference type="InterPro" id="IPR008258">
    <property type="entry name" value="Transglycosylase_SLT_dom_1"/>
</dbReference>
<dbReference type="InterPro" id="IPR007730">
    <property type="entry name" value="SPOR-like_dom"/>
</dbReference>
<reference evidence="4 5" key="1">
    <citation type="submission" date="2014-05" db="EMBL/GenBank/DDBJ databases">
        <title>Draft Genome Sequence of Nitratireductor basaltis Strain UMTGB225, A Marine Bacterium Isolated from Green Barrel Tunicate.</title>
        <authorList>
            <person name="Gan H.Y."/>
        </authorList>
    </citation>
    <scope>NUCLEOTIDE SEQUENCE [LARGE SCALE GENOMIC DNA]</scope>
    <source>
        <strain evidence="4 5">UMTGB225</strain>
    </source>
</reference>
<dbReference type="Pfam" id="PF01464">
    <property type="entry name" value="SLT"/>
    <property type="match status" value="1"/>
</dbReference>
<comment type="similarity">
    <text evidence="1">Belongs to the transglycosylase Slt family.</text>
</comment>
<dbReference type="PANTHER" id="PTHR37423">
    <property type="entry name" value="SOLUBLE LYTIC MUREIN TRANSGLYCOSYLASE-RELATED"/>
    <property type="match status" value="1"/>
</dbReference>
<gene>
    <name evidence="4" type="ORF">EL18_03340</name>
</gene>
<feature type="domain" description="SPOR" evidence="3">
    <location>
        <begin position="216"/>
        <end position="302"/>
    </location>
</feature>
<evidence type="ECO:0000259" key="3">
    <source>
        <dbReference type="PROSITE" id="PS51724"/>
    </source>
</evidence>
<dbReference type="STRING" id="472175.EL18_03340"/>
<dbReference type="InterPro" id="IPR023346">
    <property type="entry name" value="Lysozyme-like_dom_sf"/>
</dbReference>
<dbReference type="PANTHER" id="PTHR37423:SF2">
    <property type="entry name" value="MEMBRANE-BOUND LYTIC MUREIN TRANSGLYCOSYLASE C"/>
    <property type="match status" value="1"/>
</dbReference>
<dbReference type="GO" id="GO:0042834">
    <property type="term" value="F:peptidoglycan binding"/>
    <property type="evidence" value="ECO:0007669"/>
    <property type="project" value="InterPro"/>
</dbReference>
<accession>A0A084U594</accession>
<dbReference type="eggNOG" id="COG0741">
    <property type="taxonomic scope" value="Bacteria"/>
</dbReference>
<name>A0A084U594_9HYPH</name>
<dbReference type="Gene3D" id="1.10.530.10">
    <property type="match status" value="1"/>
</dbReference>
<proteinExistence type="inferred from homology"/>